<feature type="region of interest" description="Disordered" evidence="7">
    <location>
        <begin position="297"/>
        <end position="346"/>
    </location>
</feature>
<dbReference type="GO" id="GO:0008017">
    <property type="term" value="F:microtubule binding"/>
    <property type="evidence" value="ECO:0007669"/>
    <property type="project" value="InterPro"/>
</dbReference>
<feature type="compositionally biased region" description="Polar residues" evidence="7">
    <location>
        <begin position="374"/>
        <end position="391"/>
    </location>
</feature>
<evidence type="ECO:0000256" key="4">
    <source>
        <dbReference type="ARBA" id="ARBA00022737"/>
    </source>
</evidence>
<dbReference type="AlphaFoldDB" id="A0A4C1UJB1"/>
<protein>
    <recommendedName>
        <fullName evidence="6">Microtubule-associated protein</fullName>
    </recommendedName>
</protein>
<feature type="compositionally biased region" description="Low complexity" evidence="7">
    <location>
        <begin position="104"/>
        <end position="114"/>
    </location>
</feature>
<dbReference type="InterPro" id="IPR027324">
    <property type="entry name" value="MAP2/MAP4/Tau"/>
</dbReference>
<proteinExistence type="predicted"/>
<evidence type="ECO:0000313" key="8">
    <source>
        <dbReference type="EMBL" id="GBP26062.1"/>
    </source>
</evidence>
<feature type="compositionally biased region" description="Basic and acidic residues" evidence="7">
    <location>
        <begin position="392"/>
        <end position="401"/>
    </location>
</feature>
<dbReference type="PANTHER" id="PTHR11501">
    <property type="entry name" value="MICROTUBULE-ASSOCIATED PROTEIN"/>
    <property type="match status" value="1"/>
</dbReference>
<evidence type="ECO:0000256" key="6">
    <source>
        <dbReference type="RuleBase" id="RU000686"/>
    </source>
</evidence>
<feature type="compositionally biased region" description="Polar residues" evidence="7">
    <location>
        <begin position="180"/>
        <end position="200"/>
    </location>
</feature>
<dbReference type="InterPro" id="IPR001084">
    <property type="entry name" value="MAP_tubulin-bd_rpt"/>
</dbReference>
<evidence type="ECO:0000313" key="9">
    <source>
        <dbReference type="Proteomes" id="UP000299102"/>
    </source>
</evidence>
<dbReference type="Proteomes" id="UP000299102">
    <property type="component" value="Unassembled WGS sequence"/>
</dbReference>
<evidence type="ECO:0000256" key="5">
    <source>
        <dbReference type="ARBA" id="ARBA00023212"/>
    </source>
</evidence>
<comment type="caution">
    <text evidence="8">The sequence shown here is derived from an EMBL/GenBank/DDBJ whole genome shotgun (WGS) entry which is preliminary data.</text>
</comment>
<dbReference type="PROSITE" id="PS51491">
    <property type="entry name" value="TAU_MAP_2"/>
    <property type="match status" value="4"/>
</dbReference>
<feature type="region of interest" description="Disordered" evidence="7">
    <location>
        <begin position="373"/>
        <end position="587"/>
    </location>
</feature>
<gene>
    <name evidence="8" type="primary">Map2</name>
    <name evidence="8" type="ORF">EVAR_20077_1</name>
</gene>
<feature type="compositionally biased region" description="Pro residues" evidence="7">
    <location>
        <begin position="92"/>
        <end position="103"/>
    </location>
</feature>
<feature type="compositionally biased region" description="Low complexity" evidence="7">
    <location>
        <begin position="802"/>
        <end position="811"/>
    </location>
</feature>
<reference evidence="8 9" key="1">
    <citation type="journal article" date="2019" name="Commun. Biol.">
        <title>The bagworm genome reveals a unique fibroin gene that provides high tensile strength.</title>
        <authorList>
            <person name="Kono N."/>
            <person name="Nakamura H."/>
            <person name="Ohtoshi R."/>
            <person name="Tomita M."/>
            <person name="Numata K."/>
            <person name="Arakawa K."/>
        </authorList>
    </citation>
    <scope>NUCLEOTIDE SEQUENCE [LARGE SCALE GENOMIC DNA]</scope>
</reference>
<keyword evidence="2 6" id="KW-0963">Cytoplasm</keyword>
<dbReference type="EMBL" id="BGZK01000175">
    <property type="protein sequence ID" value="GBP26062.1"/>
    <property type="molecule type" value="Genomic_DNA"/>
</dbReference>
<comment type="subcellular location">
    <subcellularLocation>
        <location evidence="1 6">Cytoplasm</location>
        <location evidence="1 6">Cytoskeleton</location>
    </subcellularLocation>
</comment>
<feature type="compositionally biased region" description="Basic and acidic residues" evidence="7">
    <location>
        <begin position="327"/>
        <end position="337"/>
    </location>
</feature>
<feature type="region of interest" description="Disordered" evidence="7">
    <location>
        <begin position="232"/>
        <end position="280"/>
    </location>
</feature>
<feature type="compositionally biased region" description="Low complexity" evidence="7">
    <location>
        <begin position="60"/>
        <end position="81"/>
    </location>
</feature>
<organism evidence="8 9">
    <name type="scientific">Eumeta variegata</name>
    <name type="common">Bagworm moth</name>
    <name type="synonym">Eumeta japonica</name>
    <dbReference type="NCBI Taxonomy" id="151549"/>
    <lineage>
        <taxon>Eukaryota</taxon>
        <taxon>Metazoa</taxon>
        <taxon>Ecdysozoa</taxon>
        <taxon>Arthropoda</taxon>
        <taxon>Hexapoda</taxon>
        <taxon>Insecta</taxon>
        <taxon>Pterygota</taxon>
        <taxon>Neoptera</taxon>
        <taxon>Endopterygota</taxon>
        <taxon>Lepidoptera</taxon>
        <taxon>Glossata</taxon>
        <taxon>Ditrysia</taxon>
        <taxon>Tineoidea</taxon>
        <taxon>Psychidae</taxon>
        <taxon>Oiketicinae</taxon>
        <taxon>Eumeta</taxon>
    </lineage>
</organism>
<feature type="compositionally biased region" description="Low complexity" evidence="7">
    <location>
        <begin position="820"/>
        <end position="839"/>
    </location>
</feature>
<feature type="region of interest" description="Disordered" evidence="7">
    <location>
        <begin position="802"/>
        <end position="849"/>
    </location>
</feature>
<dbReference type="Pfam" id="PF00418">
    <property type="entry name" value="Tubulin-binding"/>
    <property type="match status" value="4"/>
</dbReference>
<dbReference type="GO" id="GO:0005874">
    <property type="term" value="C:microtubule"/>
    <property type="evidence" value="ECO:0007669"/>
    <property type="project" value="UniProtKB-KW"/>
</dbReference>
<evidence type="ECO:0000256" key="7">
    <source>
        <dbReference type="SAM" id="MobiDB-lite"/>
    </source>
</evidence>
<feature type="region of interest" description="Disordered" evidence="7">
    <location>
        <begin position="1"/>
        <end position="220"/>
    </location>
</feature>
<dbReference type="PROSITE" id="PS00229">
    <property type="entry name" value="TAU_MAP_1"/>
    <property type="match status" value="1"/>
</dbReference>
<keyword evidence="9" id="KW-1185">Reference proteome</keyword>
<feature type="compositionally biased region" description="Pro residues" evidence="7">
    <location>
        <begin position="115"/>
        <end position="124"/>
    </location>
</feature>
<dbReference type="PANTHER" id="PTHR11501:SF18">
    <property type="entry name" value="MICROTUBULE-ASSOCIATED PROTEIN"/>
    <property type="match status" value="1"/>
</dbReference>
<feature type="compositionally biased region" description="Low complexity" evidence="7">
    <location>
        <begin position="518"/>
        <end position="551"/>
    </location>
</feature>
<dbReference type="GO" id="GO:0043005">
    <property type="term" value="C:neuron projection"/>
    <property type="evidence" value="ECO:0007669"/>
    <property type="project" value="TreeGrafter"/>
</dbReference>
<evidence type="ECO:0000256" key="2">
    <source>
        <dbReference type="ARBA" id="ARBA00022490"/>
    </source>
</evidence>
<keyword evidence="6" id="KW-0493">Microtubule</keyword>
<name>A0A4C1UJB1_EUMVA</name>
<dbReference type="OrthoDB" id="9378527at2759"/>
<dbReference type="GO" id="GO:0031175">
    <property type="term" value="P:neuron projection development"/>
    <property type="evidence" value="ECO:0007669"/>
    <property type="project" value="TreeGrafter"/>
</dbReference>
<dbReference type="GO" id="GO:0000226">
    <property type="term" value="P:microtubule cytoskeleton organization"/>
    <property type="evidence" value="ECO:0007669"/>
    <property type="project" value="TreeGrafter"/>
</dbReference>
<feature type="compositionally biased region" description="Polar residues" evidence="7">
    <location>
        <begin position="507"/>
        <end position="516"/>
    </location>
</feature>
<feature type="compositionally biased region" description="Basic and acidic residues" evidence="7">
    <location>
        <begin position="306"/>
        <end position="320"/>
    </location>
</feature>
<keyword evidence="5 6" id="KW-0206">Cytoskeleton</keyword>
<keyword evidence="3" id="KW-0597">Phosphoprotein</keyword>
<evidence type="ECO:0000256" key="3">
    <source>
        <dbReference type="ARBA" id="ARBA00022553"/>
    </source>
</evidence>
<accession>A0A4C1UJB1</accession>
<feature type="compositionally biased region" description="Pro residues" evidence="7">
    <location>
        <begin position="27"/>
        <end position="44"/>
    </location>
</feature>
<sequence length="849" mass="91238">MIGPVFVLDEETPRLIDGGPQEARPQNGPPVPSPVPPGAAPRPPLNRIDSRSNLLPQSTRPVAPLAPQLQQRPQFQPGGPVTNPPQLTRPVAPTPRGPVPSVPAPTNQPQQQRPQAPPQRPPGPQSIVSPQGVRPQGPPGPNQFPRVTPPNNLQFGPRQQPHFGAPTTPDASKAPGLIQGNENSKNIQPSGPKPQENSRPGSALGSFPRQPSQGSLKGLDILNLNINKQVNLENQNANNERETTNKSENGIEIPGAAKSRSYSIAAAPGAPSPLKMDDDRRKSISAIGGKIDELSMRSSGLGLIQESKDASVRGSKDSMKSEASIENVRDIQDRPESRLSGSKMSESFIGSFSNIGIKKQDDDDDVVLQNNVNIAKSNGKTDISDRSPSLTRSDDSSESKQTKPLSNIPSSKTSPQPSSTPEPQRPKTPAKPNINTNCVDKDLKVSTPNSNTARSPAPDTKPPTPMKKPNELNTSATIGDTKKSTPRKATSASKERQKDGDNDSGVDESTQGNDVNGSPGSPSKKSPSKLPTKQSSSHSLKQSLSRSSSKSATAKTPENPLPVDKKKVPMNKVQVGNAPSPNIKTVKSKIGSLDNATYKPGGGRIKIENKKLDFQNVTPKIEAKNDKYMPSGGSKKILSTKLEWNAKSKVGSLQNASYKPGGGDKKIETVKLDFKEKAKPKVASTANITHKPGGGAIKIENQKLEFKAQSKVGSLDNVKHRPGGGEVKIFDDKDYIKQVGAHSPALSHSGQEVSPPPRRTHAFGYSFVYFNFTPCRCPLRPDHYYVSMQEWEERSQMRCRSARAPRTPRALSPRRRRLSARALSARDPPPAACARPASAMGQRPAFSVY</sequence>
<feature type="compositionally biased region" description="Low complexity" evidence="7">
    <location>
        <begin position="409"/>
        <end position="422"/>
    </location>
</feature>
<evidence type="ECO:0000256" key="1">
    <source>
        <dbReference type="ARBA" id="ARBA00004245"/>
    </source>
</evidence>
<dbReference type="STRING" id="151549.A0A4C1UJB1"/>
<keyword evidence="4" id="KW-0677">Repeat</keyword>